<evidence type="ECO:0000259" key="1">
    <source>
        <dbReference type="Pfam" id="PF03732"/>
    </source>
</evidence>
<name>A0ABD0ZPQ9_CARAN</name>
<dbReference type="PANTHER" id="PTHR33223">
    <property type="entry name" value="CCHC-TYPE DOMAIN-CONTAINING PROTEIN"/>
    <property type="match status" value="1"/>
</dbReference>
<proteinExistence type="predicted"/>
<reference evidence="2 3" key="1">
    <citation type="submission" date="2024-04" db="EMBL/GenBank/DDBJ databases">
        <title>Genome assembly C_amara_ONT_v2.</title>
        <authorList>
            <person name="Yant L."/>
            <person name="Moore C."/>
            <person name="Slenker M."/>
        </authorList>
    </citation>
    <scope>NUCLEOTIDE SEQUENCE [LARGE SCALE GENOMIC DNA]</scope>
    <source>
        <tissue evidence="2">Leaf</tissue>
    </source>
</reference>
<feature type="domain" description="Retrotransposon gag" evidence="1">
    <location>
        <begin position="32"/>
        <end position="104"/>
    </location>
</feature>
<organism evidence="2 3">
    <name type="scientific">Cardamine amara subsp. amara</name>
    <dbReference type="NCBI Taxonomy" id="228776"/>
    <lineage>
        <taxon>Eukaryota</taxon>
        <taxon>Viridiplantae</taxon>
        <taxon>Streptophyta</taxon>
        <taxon>Embryophyta</taxon>
        <taxon>Tracheophyta</taxon>
        <taxon>Spermatophyta</taxon>
        <taxon>Magnoliopsida</taxon>
        <taxon>eudicotyledons</taxon>
        <taxon>Gunneridae</taxon>
        <taxon>Pentapetalae</taxon>
        <taxon>rosids</taxon>
        <taxon>malvids</taxon>
        <taxon>Brassicales</taxon>
        <taxon>Brassicaceae</taxon>
        <taxon>Cardamineae</taxon>
        <taxon>Cardamine</taxon>
    </lineage>
</organism>
<dbReference type="EMBL" id="JBANAX010000790">
    <property type="protein sequence ID" value="KAL1193289.1"/>
    <property type="molecule type" value="Genomic_DNA"/>
</dbReference>
<dbReference type="Pfam" id="PF03732">
    <property type="entry name" value="Retrotrans_gag"/>
    <property type="match status" value="1"/>
</dbReference>
<evidence type="ECO:0000313" key="3">
    <source>
        <dbReference type="Proteomes" id="UP001558713"/>
    </source>
</evidence>
<dbReference type="Proteomes" id="UP001558713">
    <property type="component" value="Unassembled WGS sequence"/>
</dbReference>
<keyword evidence="3" id="KW-1185">Reference proteome</keyword>
<dbReference type="PANTHER" id="PTHR33223:SF11">
    <property type="entry name" value="ELEMENT PROTEIN, PUTATIVE-RELATED"/>
    <property type="match status" value="1"/>
</dbReference>
<comment type="caution">
    <text evidence="2">The sequence shown here is derived from an EMBL/GenBank/DDBJ whole genome shotgun (WGS) entry which is preliminary data.</text>
</comment>
<dbReference type="InterPro" id="IPR005162">
    <property type="entry name" value="Retrotrans_gag_dom"/>
</dbReference>
<dbReference type="AlphaFoldDB" id="A0ABD0ZPQ9"/>
<evidence type="ECO:0000313" key="2">
    <source>
        <dbReference type="EMBL" id="KAL1193289.1"/>
    </source>
</evidence>
<accession>A0ABD0ZPQ9</accession>
<sequence length="104" mass="12144">MEDPLDDFDEFDRLCGLTKINWVSEDNFKLCLFPFSLGDKAHQWEKTLPQGTITSSDDCKKVFLAKLFSNSRTARIQNEISGFTQKTNETYSEAWERFKLYTSQ</sequence>
<gene>
    <name evidence="2" type="ORF">V5N11_016116</name>
</gene>
<protein>
    <recommendedName>
        <fullName evidence="1">Retrotransposon gag domain-containing protein</fullName>
    </recommendedName>
</protein>